<dbReference type="InterPro" id="IPR050925">
    <property type="entry name" value="Rhomboid_protease_S54"/>
</dbReference>
<dbReference type="STRING" id="2769.R7QSU1"/>
<keyword evidence="3 5" id="KW-1133">Transmembrane helix</keyword>
<protein>
    <recommendedName>
        <fullName evidence="6">Peptidase S54 rhomboid domain-containing protein</fullName>
    </recommendedName>
</protein>
<name>R7QSU1_CHOCR</name>
<evidence type="ECO:0000256" key="5">
    <source>
        <dbReference type="SAM" id="Phobius"/>
    </source>
</evidence>
<evidence type="ECO:0000313" key="8">
    <source>
        <dbReference type="Proteomes" id="UP000012073"/>
    </source>
</evidence>
<feature type="transmembrane region" description="Helical" evidence="5">
    <location>
        <begin position="233"/>
        <end position="251"/>
    </location>
</feature>
<dbReference type="KEGG" id="ccp:CHC_T00000735001"/>
<dbReference type="InterPro" id="IPR035952">
    <property type="entry name" value="Rhomboid-like_sf"/>
</dbReference>
<dbReference type="InterPro" id="IPR022764">
    <property type="entry name" value="Peptidase_S54_rhomboid_dom"/>
</dbReference>
<feature type="transmembrane region" description="Helical" evidence="5">
    <location>
        <begin position="157"/>
        <end position="182"/>
    </location>
</feature>
<evidence type="ECO:0000256" key="2">
    <source>
        <dbReference type="ARBA" id="ARBA00022692"/>
    </source>
</evidence>
<comment type="subcellular location">
    <subcellularLocation>
        <location evidence="1">Membrane</location>
        <topology evidence="1">Multi-pass membrane protein</topology>
    </subcellularLocation>
</comment>
<evidence type="ECO:0000256" key="1">
    <source>
        <dbReference type="ARBA" id="ARBA00004141"/>
    </source>
</evidence>
<dbReference type="RefSeq" id="XP_005710739.1">
    <property type="nucleotide sequence ID" value="XM_005710682.1"/>
</dbReference>
<dbReference type="Gene3D" id="1.20.1540.10">
    <property type="entry name" value="Rhomboid-like"/>
    <property type="match status" value="1"/>
</dbReference>
<dbReference type="AlphaFoldDB" id="R7QSU1"/>
<dbReference type="GO" id="GO:0004252">
    <property type="term" value="F:serine-type endopeptidase activity"/>
    <property type="evidence" value="ECO:0007669"/>
    <property type="project" value="InterPro"/>
</dbReference>
<dbReference type="GO" id="GO:0016020">
    <property type="term" value="C:membrane"/>
    <property type="evidence" value="ECO:0007669"/>
    <property type="project" value="UniProtKB-SubCell"/>
</dbReference>
<evidence type="ECO:0000256" key="3">
    <source>
        <dbReference type="ARBA" id="ARBA00022989"/>
    </source>
</evidence>
<feature type="transmembrane region" description="Helical" evidence="5">
    <location>
        <begin position="257"/>
        <end position="279"/>
    </location>
</feature>
<dbReference type="Pfam" id="PF01694">
    <property type="entry name" value="Rhomboid"/>
    <property type="match status" value="1"/>
</dbReference>
<feature type="transmembrane region" description="Helical" evidence="5">
    <location>
        <begin position="300"/>
        <end position="323"/>
    </location>
</feature>
<evidence type="ECO:0000313" key="7">
    <source>
        <dbReference type="EMBL" id="CDF40445.1"/>
    </source>
</evidence>
<reference evidence="8" key="1">
    <citation type="journal article" date="2013" name="Proc. Natl. Acad. Sci. U.S.A.">
        <title>Genome structure and metabolic features in the red seaweed Chondrus crispus shed light on evolution of the Archaeplastida.</title>
        <authorList>
            <person name="Collen J."/>
            <person name="Porcel B."/>
            <person name="Carre W."/>
            <person name="Ball S.G."/>
            <person name="Chaparro C."/>
            <person name="Tonon T."/>
            <person name="Barbeyron T."/>
            <person name="Michel G."/>
            <person name="Noel B."/>
            <person name="Valentin K."/>
            <person name="Elias M."/>
            <person name="Artiguenave F."/>
            <person name="Arun A."/>
            <person name="Aury J.M."/>
            <person name="Barbosa-Neto J.F."/>
            <person name="Bothwell J.H."/>
            <person name="Bouget F.Y."/>
            <person name="Brillet L."/>
            <person name="Cabello-Hurtado F."/>
            <person name="Capella-Gutierrez S."/>
            <person name="Charrier B."/>
            <person name="Cladiere L."/>
            <person name="Cock J.M."/>
            <person name="Coelho S.M."/>
            <person name="Colleoni C."/>
            <person name="Czjzek M."/>
            <person name="Da Silva C."/>
            <person name="Delage L."/>
            <person name="Denoeud F."/>
            <person name="Deschamps P."/>
            <person name="Dittami S.M."/>
            <person name="Gabaldon T."/>
            <person name="Gachon C.M."/>
            <person name="Groisillier A."/>
            <person name="Herve C."/>
            <person name="Jabbari K."/>
            <person name="Katinka M."/>
            <person name="Kloareg B."/>
            <person name="Kowalczyk N."/>
            <person name="Labadie K."/>
            <person name="Leblanc C."/>
            <person name="Lopez P.J."/>
            <person name="McLachlan D.H."/>
            <person name="Meslet-Cladiere L."/>
            <person name="Moustafa A."/>
            <person name="Nehr Z."/>
            <person name="Nyvall Collen P."/>
            <person name="Panaud O."/>
            <person name="Partensky F."/>
            <person name="Poulain J."/>
            <person name="Rensing S.A."/>
            <person name="Rousvoal S."/>
            <person name="Samson G."/>
            <person name="Symeonidi A."/>
            <person name="Weissenbach J."/>
            <person name="Zambounis A."/>
            <person name="Wincker P."/>
            <person name="Boyen C."/>
        </authorList>
    </citation>
    <scope>NUCLEOTIDE SEQUENCE [LARGE SCALE GENOMIC DNA]</scope>
    <source>
        <strain evidence="8">cv. Stackhouse</strain>
    </source>
</reference>
<organism evidence="7 8">
    <name type="scientific">Chondrus crispus</name>
    <name type="common">Carrageen Irish moss</name>
    <name type="synonym">Polymorpha crispa</name>
    <dbReference type="NCBI Taxonomy" id="2769"/>
    <lineage>
        <taxon>Eukaryota</taxon>
        <taxon>Rhodophyta</taxon>
        <taxon>Florideophyceae</taxon>
        <taxon>Rhodymeniophycidae</taxon>
        <taxon>Gigartinales</taxon>
        <taxon>Gigartinaceae</taxon>
        <taxon>Chondrus</taxon>
    </lineage>
</organism>
<evidence type="ECO:0000256" key="4">
    <source>
        <dbReference type="ARBA" id="ARBA00023136"/>
    </source>
</evidence>
<feature type="transmembrane region" description="Helical" evidence="5">
    <location>
        <begin position="85"/>
        <end position="107"/>
    </location>
</feature>
<keyword evidence="2 5" id="KW-0812">Transmembrane</keyword>
<dbReference type="PANTHER" id="PTHR43731:SF26">
    <property type="entry name" value="RHOMBOID-LIKE PROTEIN 10, CHLOROPLASTIC"/>
    <property type="match status" value="1"/>
</dbReference>
<dbReference type="PANTHER" id="PTHR43731">
    <property type="entry name" value="RHOMBOID PROTEASE"/>
    <property type="match status" value="1"/>
</dbReference>
<gene>
    <name evidence="7" type="ORF">CHC_T00000735001</name>
</gene>
<feature type="domain" description="Peptidase S54 rhomboid" evidence="6">
    <location>
        <begin position="134"/>
        <end position="274"/>
    </location>
</feature>
<keyword evidence="4 5" id="KW-0472">Membrane</keyword>
<dbReference type="EMBL" id="HG002183">
    <property type="protein sequence ID" value="CDF40445.1"/>
    <property type="molecule type" value="Genomic_DNA"/>
</dbReference>
<dbReference type="Gramene" id="CDF40445">
    <property type="protein sequence ID" value="CDF40445"/>
    <property type="gene ID" value="CHC_T00000735001"/>
</dbReference>
<dbReference type="GeneID" id="17318456"/>
<dbReference type="OrthoDB" id="2146116at2759"/>
<dbReference type="PhylomeDB" id="R7QSU1"/>
<proteinExistence type="predicted"/>
<evidence type="ECO:0000259" key="6">
    <source>
        <dbReference type="Pfam" id="PF01694"/>
    </source>
</evidence>
<keyword evidence="8" id="KW-1185">Reference proteome</keyword>
<dbReference type="Proteomes" id="UP000012073">
    <property type="component" value="Unassembled WGS sequence"/>
</dbReference>
<feature type="transmembrane region" description="Helical" evidence="5">
    <location>
        <begin position="202"/>
        <end position="221"/>
    </location>
</feature>
<dbReference type="SUPFAM" id="SSF144091">
    <property type="entry name" value="Rhomboid-like"/>
    <property type="match status" value="1"/>
</dbReference>
<accession>R7QSU1</accession>
<sequence length="325" mass="34352">MPPGPPLFHIHPAPRPMHPFWQGRYTTLISHCTRRRRRPATCHNAARVIIRAAQLSADDAAQPPGALVPTRPEKTLLRIHARRPVWTYVIIGLNASVLIFQKLSLLLFRVTPYGAGLPNLQTLGAKVSTKILTGQLWRLFTAAFLHVNLRHLLFNSYALYALGSAAEILYGGSAFLSIYVAGAVGGNLASLLASATSSRPSVGSSGAVFSLIAAMCVHLERNRKPIGPAARENLKLVALATALNLAGGWLMPSVDGWAHFGGCVFGVLMGARLVPLVVLHRSGATGVVTFVEVRRRGAKAAAVAAVVAVVLAVSVAVLVGIAAGA</sequence>